<sequence length="444" mass="51487">MFENKSLEMRKILLICSLFVGFSASSQVSISSLEELIALADNHQVNLRNASLQNEVAQSRLTESKAYLYPTINAYSNINDNLTIQKTLVPERLIDPDASEEAFTEMRFGRQYVYTAGIQAQWDVLDFQRKFATNVQKEQVKAQKSQENLVKFNTYNDLASLYYSIILLQEAEKINLKNVENTEIIEANAKNKYEQGLISEADKDRMEARHLKNVRDLEKTLQSKEILLRQLQQDLGMEEAITVSDSTNTIAQKELGESATWGVHPSVVYQEDQTKIAEKRIEELKAVFLPKLSFAYQYNYSWTGDDFLNFNNLNHLPQQYVSMRLSVPVFSGFASREKVKQSKIEWQIAQNTLEDLRKSEKIQDEILIRQIRQNASILRKNQQILQLNIQTDVHYAHQYEAGIISLDTRLNEYDQLLQAQNEYLQSLADYKLTSYKIYIRNLNF</sequence>
<name>A0AC61Y980_9FLAO</name>
<evidence type="ECO:0000313" key="2">
    <source>
        <dbReference type="Proteomes" id="UP000356253"/>
    </source>
</evidence>
<comment type="caution">
    <text evidence="1">The sequence shown here is derived from an EMBL/GenBank/DDBJ whole genome shotgun (WGS) entry which is preliminary data.</text>
</comment>
<dbReference type="Proteomes" id="UP000356253">
    <property type="component" value="Unassembled WGS sequence"/>
</dbReference>
<gene>
    <name evidence="1" type="ORF">FVB9532_02242</name>
</gene>
<proteinExistence type="predicted"/>
<keyword evidence="2" id="KW-1185">Reference proteome</keyword>
<accession>A0AC61Y980</accession>
<evidence type="ECO:0000313" key="1">
    <source>
        <dbReference type="EMBL" id="VVV00966.1"/>
    </source>
</evidence>
<protein>
    <submittedName>
        <fullName evidence="1">Uncharacterized protein</fullName>
    </submittedName>
</protein>
<reference evidence="1" key="1">
    <citation type="submission" date="2019-09" db="EMBL/GenBank/DDBJ databases">
        <authorList>
            <person name="Rodrigo-Torres L."/>
            <person name="Arahal R. D."/>
            <person name="Lucena T."/>
        </authorList>
    </citation>
    <scope>NUCLEOTIDE SEQUENCE</scope>
    <source>
        <strain evidence="1">ISS653</strain>
    </source>
</reference>
<organism evidence="1 2">
    <name type="scientific">Mesonia oceanica</name>
    <dbReference type="NCBI Taxonomy" id="2687242"/>
    <lineage>
        <taxon>Bacteria</taxon>
        <taxon>Pseudomonadati</taxon>
        <taxon>Bacteroidota</taxon>
        <taxon>Flavobacteriia</taxon>
        <taxon>Flavobacteriales</taxon>
        <taxon>Flavobacteriaceae</taxon>
        <taxon>Mesonia</taxon>
    </lineage>
</organism>
<dbReference type="EMBL" id="CABVMM010000008">
    <property type="protein sequence ID" value="VVV00966.1"/>
    <property type="molecule type" value="Genomic_DNA"/>
</dbReference>